<reference evidence="1" key="1">
    <citation type="submission" date="2014-11" db="EMBL/GenBank/DDBJ databases">
        <authorList>
            <person name="Amaro Gonzalez C."/>
        </authorList>
    </citation>
    <scope>NUCLEOTIDE SEQUENCE</scope>
</reference>
<organism evidence="1">
    <name type="scientific">Anguilla anguilla</name>
    <name type="common">European freshwater eel</name>
    <name type="synonym">Muraena anguilla</name>
    <dbReference type="NCBI Taxonomy" id="7936"/>
    <lineage>
        <taxon>Eukaryota</taxon>
        <taxon>Metazoa</taxon>
        <taxon>Chordata</taxon>
        <taxon>Craniata</taxon>
        <taxon>Vertebrata</taxon>
        <taxon>Euteleostomi</taxon>
        <taxon>Actinopterygii</taxon>
        <taxon>Neopterygii</taxon>
        <taxon>Teleostei</taxon>
        <taxon>Anguilliformes</taxon>
        <taxon>Anguillidae</taxon>
        <taxon>Anguilla</taxon>
    </lineage>
</organism>
<dbReference type="AlphaFoldDB" id="A0A0E9QM12"/>
<accession>A0A0E9QM12</accession>
<evidence type="ECO:0000313" key="1">
    <source>
        <dbReference type="EMBL" id="JAH17859.1"/>
    </source>
</evidence>
<protein>
    <submittedName>
        <fullName evidence="1">Uncharacterized protein</fullName>
    </submittedName>
</protein>
<proteinExistence type="predicted"/>
<dbReference type="EMBL" id="GBXM01090718">
    <property type="protein sequence ID" value="JAH17859.1"/>
    <property type="molecule type" value="Transcribed_RNA"/>
</dbReference>
<dbReference type="PROSITE" id="PS51257">
    <property type="entry name" value="PROKAR_LIPOPROTEIN"/>
    <property type="match status" value="1"/>
</dbReference>
<sequence length="46" mass="4903">MDFRMIGTSGVHFTHPSFAGCLCATQCIKLGQLIAKPGGQCHKVLV</sequence>
<reference evidence="1" key="2">
    <citation type="journal article" date="2015" name="Fish Shellfish Immunol.">
        <title>Early steps in the European eel (Anguilla anguilla)-Vibrio vulnificus interaction in the gills: Role of the RtxA13 toxin.</title>
        <authorList>
            <person name="Callol A."/>
            <person name="Pajuelo D."/>
            <person name="Ebbesson L."/>
            <person name="Teles M."/>
            <person name="MacKenzie S."/>
            <person name="Amaro C."/>
        </authorList>
    </citation>
    <scope>NUCLEOTIDE SEQUENCE</scope>
</reference>
<name>A0A0E9QM12_ANGAN</name>